<dbReference type="EMBL" id="VBQZ03000022">
    <property type="protein sequence ID" value="MXQ84810.1"/>
    <property type="molecule type" value="Genomic_DNA"/>
</dbReference>
<sequence>MGAKTKKGEKVTRGTGLCVSSVIPAQSQDPYLTQAPNEKELQGALGINRSASRPLVDEEGPSKNIKWEQMKHRNGDQFTEMCN</sequence>
<reference evidence="1" key="1">
    <citation type="submission" date="2019-10" db="EMBL/GenBank/DDBJ databases">
        <title>The sequence and de novo assembly of the wild yak genome.</title>
        <authorList>
            <person name="Liu Y."/>
        </authorList>
    </citation>
    <scope>NUCLEOTIDE SEQUENCE [LARGE SCALE GENOMIC DNA]</scope>
    <source>
        <strain evidence="1">WY2019</strain>
    </source>
</reference>
<accession>A0A6B0R5A5</accession>
<evidence type="ECO:0000313" key="1">
    <source>
        <dbReference type="EMBL" id="MXQ84810.1"/>
    </source>
</evidence>
<keyword evidence="2" id="KW-1185">Reference proteome</keyword>
<protein>
    <submittedName>
        <fullName evidence="1">Uncharacterized protein</fullName>
    </submittedName>
</protein>
<dbReference type="Proteomes" id="UP000322234">
    <property type="component" value="Unassembled WGS sequence"/>
</dbReference>
<evidence type="ECO:0000313" key="2">
    <source>
        <dbReference type="Proteomes" id="UP000322234"/>
    </source>
</evidence>
<organism evidence="1 2">
    <name type="scientific">Bos mutus</name>
    <name type="common">wild yak</name>
    <dbReference type="NCBI Taxonomy" id="72004"/>
    <lineage>
        <taxon>Eukaryota</taxon>
        <taxon>Metazoa</taxon>
        <taxon>Chordata</taxon>
        <taxon>Craniata</taxon>
        <taxon>Vertebrata</taxon>
        <taxon>Euteleostomi</taxon>
        <taxon>Mammalia</taxon>
        <taxon>Eutheria</taxon>
        <taxon>Laurasiatheria</taxon>
        <taxon>Artiodactyla</taxon>
        <taxon>Ruminantia</taxon>
        <taxon>Pecora</taxon>
        <taxon>Bovidae</taxon>
        <taxon>Bovinae</taxon>
        <taxon>Bos</taxon>
    </lineage>
</organism>
<proteinExistence type="predicted"/>
<name>A0A6B0R5A5_9CETA</name>
<gene>
    <name evidence="1" type="ORF">E5288_WYG016733</name>
</gene>
<dbReference type="AlphaFoldDB" id="A0A6B0R5A5"/>
<comment type="caution">
    <text evidence="1">The sequence shown here is derived from an EMBL/GenBank/DDBJ whole genome shotgun (WGS) entry which is preliminary data.</text>
</comment>